<feature type="transmembrane region" description="Helical" evidence="2">
    <location>
        <begin position="6"/>
        <end position="23"/>
    </location>
</feature>
<reference evidence="4 5" key="1">
    <citation type="submission" date="2025-04" db="UniProtKB">
        <authorList>
            <consortium name="RefSeq"/>
        </authorList>
    </citation>
    <scope>IDENTIFICATION</scope>
</reference>
<evidence type="ECO:0000313" key="4">
    <source>
        <dbReference type="RefSeq" id="XP_022087022.1"/>
    </source>
</evidence>
<evidence type="ECO:0000256" key="1">
    <source>
        <dbReference type="SAM" id="Coils"/>
    </source>
</evidence>
<sequence length="164" mass="18417">MPAKNASFVMASLALLSLGFNLYRRVFTANEMLRCTKDLQMTRRNSIIVRERLVRTAAMLTELNRTIAGLGEPNGPAADRSALGGKLWPSENEDLVVRISAMKRENDKAKVYLVKLQEDLKGTEKEASLAILNGGKLTDEINDLREEFKRLKRQLKAAVRKDIS</sequence>
<keyword evidence="2" id="KW-1133">Transmembrane helix</keyword>
<proteinExistence type="predicted"/>
<keyword evidence="1" id="KW-0175">Coiled coil</keyword>
<keyword evidence="2" id="KW-0812">Transmembrane</keyword>
<dbReference type="KEGG" id="aplc:110977327"/>
<name>A0A8B7Y3C0_ACAPL</name>
<protein>
    <submittedName>
        <fullName evidence="4 5">Uncharacterized protein LOC110977327</fullName>
    </submittedName>
</protein>
<feature type="coiled-coil region" evidence="1">
    <location>
        <begin position="99"/>
        <end position="161"/>
    </location>
</feature>
<evidence type="ECO:0000313" key="5">
    <source>
        <dbReference type="RefSeq" id="XP_022087023.1"/>
    </source>
</evidence>
<keyword evidence="2" id="KW-0472">Membrane</keyword>
<keyword evidence="3" id="KW-1185">Reference proteome</keyword>
<dbReference type="OMA" id="WPSENED"/>
<dbReference type="Proteomes" id="UP000694845">
    <property type="component" value="Unplaced"/>
</dbReference>
<gene>
    <name evidence="4 5" type="primary">LOC110977327</name>
</gene>
<evidence type="ECO:0000256" key="2">
    <source>
        <dbReference type="SAM" id="Phobius"/>
    </source>
</evidence>
<dbReference type="RefSeq" id="XP_022087022.1">
    <property type="nucleotide sequence ID" value="XM_022231330.1"/>
</dbReference>
<dbReference type="OrthoDB" id="10468169at2759"/>
<dbReference type="AlphaFoldDB" id="A0A8B7Y3C0"/>
<dbReference type="RefSeq" id="XP_022087023.1">
    <property type="nucleotide sequence ID" value="XM_022231331.1"/>
</dbReference>
<organism evidence="3 4">
    <name type="scientific">Acanthaster planci</name>
    <name type="common">Crown-of-thorns starfish</name>
    <dbReference type="NCBI Taxonomy" id="133434"/>
    <lineage>
        <taxon>Eukaryota</taxon>
        <taxon>Metazoa</taxon>
        <taxon>Echinodermata</taxon>
        <taxon>Eleutherozoa</taxon>
        <taxon>Asterozoa</taxon>
        <taxon>Asteroidea</taxon>
        <taxon>Valvatacea</taxon>
        <taxon>Valvatida</taxon>
        <taxon>Acanthasteridae</taxon>
        <taxon>Acanthaster</taxon>
    </lineage>
</organism>
<evidence type="ECO:0000313" key="3">
    <source>
        <dbReference type="Proteomes" id="UP000694845"/>
    </source>
</evidence>
<accession>A0A8B7Y3C0</accession>
<dbReference type="GeneID" id="110977327"/>